<organism evidence="1 2">
    <name type="scientific">Dendrobium nobile</name>
    <name type="common">Orchid</name>
    <dbReference type="NCBI Taxonomy" id="94219"/>
    <lineage>
        <taxon>Eukaryota</taxon>
        <taxon>Viridiplantae</taxon>
        <taxon>Streptophyta</taxon>
        <taxon>Embryophyta</taxon>
        <taxon>Tracheophyta</taxon>
        <taxon>Spermatophyta</taxon>
        <taxon>Magnoliopsida</taxon>
        <taxon>Liliopsida</taxon>
        <taxon>Asparagales</taxon>
        <taxon>Orchidaceae</taxon>
        <taxon>Epidendroideae</taxon>
        <taxon>Malaxideae</taxon>
        <taxon>Dendrobiinae</taxon>
        <taxon>Dendrobium</taxon>
    </lineage>
</organism>
<dbReference type="EMBL" id="JAGYWB010000016">
    <property type="protein sequence ID" value="KAI0496422.1"/>
    <property type="molecule type" value="Genomic_DNA"/>
</dbReference>
<protein>
    <submittedName>
        <fullName evidence="1">Uncharacterized protein</fullName>
    </submittedName>
</protein>
<proteinExistence type="predicted"/>
<comment type="caution">
    <text evidence="1">The sequence shown here is derived from an EMBL/GenBank/DDBJ whole genome shotgun (WGS) entry which is preliminary data.</text>
</comment>
<gene>
    <name evidence="1" type="ORF">KFK09_022738</name>
</gene>
<evidence type="ECO:0000313" key="1">
    <source>
        <dbReference type="EMBL" id="KAI0496422.1"/>
    </source>
</evidence>
<dbReference type="AlphaFoldDB" id="A0A8T3AKS4"/>
<evidence type="ECO:0000313" key="2">
    <source>
        <dbReference type="Proteomes" id="UP000829196"/>
    </source>
</evidence>
<keyword evidence="2" id="KW-1185">Reference proteome</keyword>
<accession>A0A8T3AKS4</accession>
<sequence length="555" mass="62694">MARGKCVQQTSGSCSRVTLDPRFREADDQAAYHRYKSSSITLSRTINPVHLSYPVLDLFTHTSLCFILTLAVSFKSKLLFEFYVNLHINSSFTALTSYVNRRLVEITYQDCAELLQLSITGDKLHTLISDPDFDWYTANHFLSHTNTPFYVRDTSSLLKDARTIQHVLRTSIIPKAGDRVHITPLLSLTSFYILAHREFNAIDLIFRYIEHLTTICDPESKYQLQYPAPPDLQPPFYSNSSFNVLHSTRLHPGDGEAQRAEEEEAPAPALVPKPVPLRQHSQLDQLVERFDPLETRFDTKNSKAIQPLVTPILDPASVIIPKRITAKDKLPEPVTECIRFVYTNDITDNEEFFEDETEVIEFDSRHDLYLDLGNLKPLNIDTLTFPYSNPVNDIPLDKVYLDDINLISKGADLTVNTLKLNSEGSDLIVSPTEMTLNNSDLITNSDGDVDNLELELSPLNLLPELNPDLIDHKSIDLRTRALKPHVKGGLLAASGKLTPRWVLTREGGLSARTEGQRRAHVKLVSDARGKTVRTVAAWFASGTQEGRLLVYREQE</sequence>
<reference evidence="1" key="1">
    <citation type="journal article" date="2022" name="Front. Genet.">
        <title>Chromosome-Scale Assembly of the Dendrobium nobile Genome Provides Insights Into the Molecular Mechanism of the Biosynthesis of the Medicinal Active Ingredient of Dendrobium.</title>
        <authorList>
            <person name="Xu Q."/>
            <person name="Niu S.-C."/>
            <person name="Li K.-L."/>
            <person name="Zheng P.-J."/>
            <person name="Zhang X.-J."/>
            <person name="Jia Y."/>
            <person name="Liu Y."/>
            <person name="Niu Y.-X."/>
            <person name="Yu L.-H."/>
            <person name="Chen D.-F."/>
            <person name="Zhang G.-Q."/>
        </authorList>
    </citation>
    <scope>NUCLEOTIDE SEQUENCE</scope>
    <source>
        <tissue evidence="1">Leaf</tissue>
    </source>
</reference>
<name>A0A8T3AKS4_DENNO</name>
<dbReference type="Proteomes" id="UP000829196">
    <property type="component" value="Unassembled WGS sequence"/>
</dbReference>